<reference evidence="1" key="1">
    <citation type="submission" date="2022-04" db="EMBL/GenBank/DDBJ databases">
        <authorList>
            <person name="Seo M.-J."/>
        </authorList>
    </citation>
    <scope>NUCLEOTIDE SEQUENCE</scope>
    <source>
        <strain evidence="1">MBLB2552</strain>
    </source>
</reference>
<organism evidence="1 2">
    <name type="scientific">Paenibacillus mellifer</name>
    <dbReference type="NCBI Taxonomy" id="2937794"/>
    <lineage>
        <taxon>Bacteria</taxon>
        <taxon>Bacillati</taxon>
        <taxon>Bacillota</taxon>
        <taxon>Bacilli</taxon>
        <taxon>Bacillales</taxon>
        <taxon>Paenibacillaceae</taxon>
        <taxon>Paenibacillus</taxon>
    </lineage>
</organism>
<dbReference type="AlphaFoldDB" id="A0A9X2BQW3"/>
<protein>
    <submittedName>
        <fullName evidence="1">Transcriptional regulator</fullName>
    </submittedName>
</protein>
<dbReference type="EMBL" id="JALPRK010000025">
    <property type="protein sequence ID" value="MCK8489544.1"/>
    <property type="molecule type" value="Genomic_DNA"/>
</dbReference>
<accession>A0A9X2BQW3</accession>
<comment type="caution">
    <text evidence="1">The sequence shown here is derived from an EMBL/GenBank/DDBJ whole genome shotgun (WGS) entry which is preliminary data.</text>
</comment>
<keyword evidence="2" id="KW-1185">Reference proteome</keyword>
<evidence type="ECO:0000313" key="2">
    <source>
        <dbReference type="Proteomes" id="UP001139534"/>
    </source>
</evidence>
<dbReference type="Proteomes" id="UP001139534">
    <property type="component" value="Unassembled WGS sequence"/>
</dbReference>
<proteinExistence type="predicted"/>
<evidence type="ECO:0000313" key="1">
    <source>
        <dbReference type="EMBL" id="MCK8489544.1"/>
    </source>
</evidence>
<sequence>MSEFDDVYLEWLDRQIDEERNPRRREFLQKGLSRGTTDFLRFIWYPAIGNFKDLYPEYEVRDFNNGYRYLDLAYRPGNAKGCIEIQDYRSHARDIEAGRFKDLCMKQSLLTLDDWLFLPIAYLSIREDPGVCKQLVLSFVGKFLSNAVPSGLHWAEEETLRFARRLMRPFTPAELASHLLLSHQHTRAILHAMHDRKMLEVVDGKQRYSTFRLPQADRRGVGAGEKGA</sequence>
<name>A0A9X2BQW3_9BACL</name>
<gene>
    <name evidence="1" type="ORF">M0651_20405</name>
</gene>
<dbReference type="RefSeq" id="WP_248553568.1">
    <property type="nucleotide sequence ID" value="NZ_JALPRK010000025.1"/>
</dbReference>